<dbReference type="SUPFAM" id="SSF46785">
    <property type="entry name" value="Winged helix' DNA-binding domain"/>
    <property type="match status" value="1"/>
</dbReference>
<dbReference type="OrthoDB" id="4164516at2"/>
<dbReference type="PANTHER" id="PTHR43537:SF44">
    <property type="entry name" value="GNTR FAMILY REGULATORY PROTEIN"/>
    <property type="match status" value="1"/>
</dbReference>
<dbReference type="RefSeq" id="WP_073189036.1">
    <property type="nucleotide sequence ID" value="NZ_FQZG01000053.1"/>
</dbReference>
<evidence type="ECO:0000256" key="3">
    <source>
        <dbReference type="ARBA" id="ARBA00023163"/>
    </source>
</evidence>
<accession>A0A1M6JS61</accession>
<dbReference type="STRING" id="1123357.SAMN02745244_02630"/>
<keyword evidence="1" id="KW-0805">Transcription regulation</keyword>
<dbReference type="InterPro" id="IPR036390">
    <property type="entry name" value="WH_DNA-bd_sf"/>
</dbReference>
<keyword evidence="2" id="KW-0238">DNA-binding</keyword>
<dbReference type="PROSITE" id="PS50949">
    <property type="entry name" value="HTH_GNTR"/>
    <property type="match status" value="1"/>
</dbReference>
<dbReference type="Pfam" id="PF00392">
    <property type="entry name" value="GntR"/>
    <property type="match status" value="1"/>
</dbReference>
<dbReference type="InterPro" id="IPR036388">
    <property type="entry name" value="WH-like_DNA-bd_sf"/>
</dbReference>
<evidence type="ECO:0000259" key="4">
    <source>
        <dbReference type="PROSITE" id="PS50949"/>
    </source>
</evidence>
<dbReference type="InterPro" id="IPR008920">
    <property type="entry name" value="TF_FadR/GntR_C"/>
</dbReference>
<dbReference type="Proteomes" id="UP000184512">
    <property type="component" value="Unassembled WGS sequence"/>
</dbReference>
<dbReference type="Pfam" id="PF07729">
    <property type="entry name" value="FCD"/>
    <property type="match status" value="1"/>
</dbReference>
<evidence type="ECO:0000256" key="1">
    <source>
        <dbReference type="ARBA" id="ARBA00023015"/>
    </source>
</evidence>
<dbReference type="GO" id="GO:0003677">
    <property type="term" value="F:DNA binding"/>
    <property type="evidence" value="ECO:0007669"/>
    <property type="project" value="UniProtKB-KW"/>
</dbReference>
<feature type="domain" description="HTH gntR-type" evidence="4">
    <location>
        <begin position="9"/>
        <end position="76"/>
    </location>
</feature>
<dbReference type="InterPro" id="IPR011711">
    <property type="entry name" value="GntR_C"/>
</dbReference>
<proteinExistence type="predicted"/>
<name>A0A1M6JS61_9ACTN</name>
<gene>
    <name evidence="5" type="ORF">SAMN02745244_02630</name>
</gene>
<dbReference type="SMART" id="SM00345">
    <property type="entry name" value="HTH_GNTR"/>
    <property type="match status" value="1"/>
</dbReference>
<dbReference type="Gene3D" id="1.10.10.10">
    <property type="entry name" value="Winged helix-like DNA-binding domain superfamily/Winged helix DNA-binding domain"/>
    <property type="match status" value="1"/>
</dbReference>
<dbReference type="SMART" id="SM00895">
    <property type="entry name" value="FCD"/>
    <property type="match status" value="1"/>
</dbReference>
<sequence>MSTTDTGSAVRHHAVARELGIEIIDGAWEVGSSRTLEDIQSRFSVSRTVAREASRQLESMGLVRTRRRLGLVAQPPADWRALDPTLIDWRLHSSQREDQILTLTQLRLAVEPAAAESAARFASIRTRASLLPLAAEMRRTGEAGALQEFLQYDIEFHATLLRNCGNELFAALSDLVAVVLQGRTELGLMPTKPKPEALDGHEAVAEAVFRGDPVGARTAMEAILAEVRETFRAVEDNRPIAE</sequence>
<dbReference type="InterPro" id="IPR000524">
    <property type="entry name" value="Tscrpt_reg_HTH_GntR"/>
</dbReference>
<dbReference type="PANTHER" id="PTHR43537">
    <property type="entry name" value="TRANSCRIPTIONAL REGULATOR, GNTR FAMILY"/>
    <property type="match status" value="1"/>
</dbReference>
<dbReference type="AlphaFoldDB" id="A0A1M6JS61"/>
<keyword evidence="6" id="KW-1185">Reference proteome</keyword>
<evidence type="ECO:0000313" key="6">
    <source>
        <dbReference type="Proteomes" id="UP000184512"/>
    </source>
</evidence>
<evidence type="ECO:0000256" key="2">
    <source>
        <dbReference type="ARBA" id="ARBA00023125"/>
    </source>
</evidence>
<dbReference type="EMBL" id="FQZG01000053">
    <property type="protein sequence ID" value="SHJ49521.1"/>
    <property type="molecule type" value="Genomic_DNA"/>
</dbReference>
<dbReference type="Gene3D" id="1.20.120.530">
    <property type="entry name" value="GntR ligand-binding domain-like"/>
    <property type="match status" value="1"/>
</dbReference>
<reference evidence="6" key="1">
    <citation type="submission" date="2016-11" db="EMBL/GenBank/DDBJ databases">
        <authorList>
            <person name="Varghese N."/>
            <person name="Submissions S."/>
        </authorList>
    </citation>
    <scope>NUCLEOTIDE SEQUENCE [LARGE SCALE GENOMIC DNA]</scope>
    <source>
        <strain evidence="6">DSM 12906</strain>
    </source>
</reference>
<evidence type="ECO:0000313" key="5">
    <source>
        <dbReference type="EMBL" id="SHJ49521.1"/>
    </source>
</evidence>
<protein>
    <submittedName>
        <fullName evidence="5">Transcriptional regulator, GntR family</fullName>
    </submittedName>
</protein>
<dbReference type="SUPFAM" id="SSF48008">
    <property type="entry name" value="GntR ligand-binding domain-like"/>
    <property type="match status" value="1"/>
</dbReference>
<keyword evidence="3" id="KW-0804">Transcription</keyword>
<dbReference type="GO" id="GO:0003700">
    <property type="term" value="F:DNA-binding transcription factor activity"/>
    <property type="evidence" value="ECO:0007669"/>
    <property type="project" value="InterPro"/>
</dbReference>
<organism evidence="5 6">
    <name type="scientific">Tessaracoccus bendigoensis DSM 12906</name>
    <dbReference type="NCBI Taxonomy" id="1123357"/>
    <lineage>
        <taxon>Bacteria</taxon>
        <taxon>Bacillati</taxon>
        <taxon>Actinomycetota</taxon>
        <taxon>Actinomycetes</taxon>
        <taxon>Propionibacteriales</taxon>
        <taxon>Propionibacteriaceae</taxon>
        <taxon>Tessaracoccus</taxon>
    </lineage>
</organism>